<evidence type="ECO:0000313" key="2">
    <source>
        <dbReference type="EMBL" id="CAE2319853.1"/>
    </source>
</evidence>
<dbReference type="EMBL" id="HBKN01034038">
    <property type="protein sequence ID" value="CAE2319853.1"/>
    <property type="molecule type" value="Transcribed_RNA"/>
</dbReference>
<feature type="signal peptide" evidence="1">
    <location>
        <begin position="1"/>
        <end position="23"/>
    </location>
</feature>
<protein>
    <submittedName>
        <fullName evidence="2">Uncharacterized protein</fullName>
    </submittedName>
</protein>
<dbReference type="PANTHER" id="PTHR36395:SF1">
    <property type="entry name" value="RING-H2 ZINC FINGER PROTEIN"/>
    <property type="match status" value="1"/>
</dbReference>
<gene>
    <name evidence="2" type="ORF">GTHE00462_LOCUS26540</name>
</gene>
<accession>A0A7S4P0K5</accession>
<organism evidence="2">
    <name type="scientific">Guillardia theta</name>
    <name type="common">Cryptophyte</name>
    <name type="synonym">Cryptomonas phi</name>
    <dbReference type="NCBI Taxonomy" id="55529"/>
    <lineage>
        <taxon>Eukaryota</taxon>
        <taxon>Cryptophyceae</taxon>
        <taxon>Pyrenomonadales</taxon>
        <taxon>Geminigeraceae</taxon>
        <taxon>Guillardia</taxon>
    </lineage>
</organism>
<keyword evidence="1" id="KW-0732">Signal</keyword>
<proteinExistence type="predicted"/>
<dbReference type="AlphaFoldDB" id="A0A7S4P0K5"/>
<sequence>MKGFRRAGLSLLVFAVLLSPGLCFRATSVLSGPRSGARQTTCLAHATLDLVKTAVKEGTTAVTRFRGLGLPFLFPPPLLQGPLASEEALERWLVEEAGCDLNKWGHGKAKSARELLEELRAGESFLRPEGTRGVKVAKVRVFDGDYELFETSQILDNGVVKERNKQLAEKFRPGETPLHACGRGVSEELGSIVGSNPAIHFLRNGEVVAWEETETSSSYPGLRSVYELYWMEAEIQGLHRAATGMRFYTRESSESDGHCEKIHVWEWKPRGPATRAPAEKRRMKVGLYSS</sequence>
<dbReference type="OMA" id="AYKSCRR"/>
<name>A0A7S4P0K5_GUITH</name>
<evidence type="ECO:0000256" key="1">
    <source>
        <dbReference type="SAM" id="SignalP"/>
    </source>
</evidence>
<dbReference type="PANTHER" id="PTHR36395">
    <property type="entry name" value="RING-H2 ZINC FINGER PROTEIN"/>
    <property type="match status" value="1"/>
</dbReference>
<reference evidence="2" key="1">
    <citation type="submission" date="2021-01" db="EMBL/GenBank/DDBJ databases">
        <authorList>
            <person name="Corre E."/>
            <person name="Pelletier E."/>
            <person name="Niang G."/>
            <person name="Scheremetjew M."/>
            <person name="Finn R."/>
            <person name="Kale V."/>
            <person name="Holt S."/>
            <person name="Cochrane G."/>
            <person name="Meng A."/>
            <person name="Brown T."/>
            <person name="Cohen L."/>
        </authorList>
    </citation>
    <scope>NUCLEOTIDE SEQUENCE</scope>
    <source>
        <strain evidence="2">CCMP 2712</strain>
    </source>
</reference>
<feature type="chain" id="PRO_5031459780" evidence="1">
    <location>
        <begin position="24"/>
        <end position="290"/>
    </location>
</feature>